<comment type="subcellular location">
    <subcellularLocation>
        <location evidence="1">Cytoplasm</location>
        <location evidence="1">Cytoskeleton</location>
        <location evidence="1">Microtubule organizing center</location>
        <location evidence="1">Centrosome</location>
    </subcellularLocation>
</comment>
<dbReference type="CDD" id="cd10142">
    <property type="entry name" value="HD_SAS6_N"/>
    <property type="match status" value="1"/>
</dbReference>
<dbReference type="Proteomes" id="UP000243217">
    <property type="component" value="Unassembled WGS sequence"/>
</dbReference>
<dbReference type="GO" id="GO:0005813">
    <property type="term" value="C:centrosome"/>
    <property type="evidence" value="ECO:0007669"/>
    <property type="project" value="UniProtKB-SubCell"/>
</dbReference>
<accession>A0A1V9Z548</accession>
<feature type="domain" description="USP" evidence="7">
    <location>
        <begin position="2204"/>
        <end position="2528"/>
    </location>
</feature>
<feature type="coiled-coil region" evidence="6">
    <location>
        <begin position="342"/>
        <end position="397"/>
    </location>
</feature>
<keyword evidence="4" id="KW-0206">Cytoskeleton</keyword>
<organism evidence="8 9">
    <name type="scientific">Thraustotheca clavata</name>
    <dbReference type="NCBI Taxonomy" id="74557"/>
    <lineage>
        <taxon>Eukaryota</taxon>
        <taxon>Sar</taxon>
        <taxon>Stramenopiles</taxon>
        <taxon>Oomycota</taxon>
        <taxon>Saprolegniomycetes</taxon>
        <taxon>Saprolegniales</taxon>
        <taxon>Achlyaceae</taxon>
        <taxon>Thraustotheca</taxon>
    </lineage>
</organism>
<dbReference type="Gene3D" id="2.30.30.140">
    <property type="match status" value="1"/>
</dbReference>
<dbReference type="InterPro" id="IPR038558">
    <property type="entry name" value="SAS-6_N_sf"/>
</dbReference>
<keyword evidence="2" id="KW-0963">Cytoplasm</keyword>
<evidence type="ECO:0000256" key="1">
    <source>
        <dbReference type="ARBA" id="ARBA00004300"/>
    </source>
</evidence>
<dbReference type="STRING" id="74557.A0A1V9Z548"/>
<dbReference type="InterPro" id="IPR028889">
    <property type="entry name" value="USP"/>
</dbReference>
<reference evidence="8 9" key="1">
    <citation type="journal article" date="2014" name="Genome Biol. Evol.">
        <title>The secreted proteins of Achlya hypogyna and Thraustotheca clavata identify the ancestral oomycete secretome and reveal gene acquisitions by horizontal gene transfer.</title>
        <authorList>
            <person name="Misner I."/>
            <person name="Blouin N."/>
            <person name="Leonard G."/>
            <person name="Richards T.A."/>
            <person name="Lane C.E."/>
        </authorList>
    </citation>
    <scope>NUCLEOTIDE SEQUENCE [LARGE SCALE GENOMIC DNA]</scope>
    <source>
        <strain evidence="8 9">ATCC 34112</strain>
    </source>
</reference>
<feature type="coiled-coil region" evidence="6">
    <location>
        <begin position="233"/>
        <end position="313"/>
    </location>
</feature>
<dbReference type="EMBL" id="JNBS01002283">
    <property type="protein sequence ID" value="OQR93052.1"/>
    <property type="molecule type" value="Genomic_DNA"/>
</dbReference>
<keyword evidence="9" id="KW-1185">Reference proteome</keyword>
<evidence type="ECO:0000313" key="9">
    <source>
        <dbReference type="Proteomes" id="UP000243217"/>
    </source>
</evidence>
<evidence type="ECO:0000313" key="8">
    <source>
        <dbReference type="EMBL" id="OQR93052.1"/>
    </source>
</evidence>
<dbReference type="OrthoDB" id="289038at2759"/>
<name>A0A1V9Z548_9STRA</name>
<dbReference type="InterPro" id="IPR001394">
    <property type="entry name" value="Peptidase_C19_UCH"/>
</dbReference>
<dbReference type="SUPFAM" id="SSF54001">
    <property type="entry name" value="Cysteine proteinases"/>
    <property type="match status" value="1"/>
</dbReference>
<keyword evidence="8" id="KW-0645">Protease</keyword>
<evidence type="ECO:0000256" key="4">
    <source>
        <dbReference type="ARBA" id="ARBA00023212"/>
    </source>
</evidence>
<evidence type="ECO:0000259" key="7">
    <source>
        <dbReference type="PROSITE" id="PS50235"/>
    </source>
</evidence>
<dbReference type="GO" id="GO:0006508">
    <property type="term" value="P:proteolysis"/>
    <property type="evidence" value="ECO:0007669"/>
    <property type="project" value="UniProtKB-KW"/>
</dbReference>
<keyword evidence="5" id="KW-0131">Cell cycle</keyword>
<proteinExistence type="predicted"/>
<gene>
    <name evidence="8" type="ORF">THRCLA_08562</name>
</gene>
<dbReference type="PANTHER" id="PTHR44281:SF2">
    <property type="entry name" value="SPINDLE ASSEMBLY ABNORMAL PROTEIN 6 HOMOLOG"/>
    <property type="match status" value="1"/>
</dbReference>
<dbReference type="Gene3D" id="2.170.210.20">
    <property type="entry name" value="Spindle assembly abnormal protein 6, N-terminal domain"/>
    <property type="match status" value="1"/>
</dbReference>
<feature type="coiled-coil region" evidence="6">
    <location>
        <begin position="433"/>
        <end position="474"/>
    </location>
</feature>
<evidence type="ECO:0000256" key="6">
    <source>
        <dbReference type="SAM" id="Coils"/>
    </source>
</evidence>
<evidence type="ECO:0000256" key="5">
    <source>
        <dbReference type="ARBA" id="ARBA00023306"/>
    </source>
</evidence>
<evidence type="ECO:0000256" key="2">
    <source>
        <dbReference type="ARBA" id="ARBA00022490"/>
    </source>
</evidence>
<dbReference type="PANTHER" id="PTHR44281">
    <property type="entry name" value="SPINDLE ASSEMBLY ABNORMAL PROTEIN 6 HOMOLOG"/>
    <property type="match status" value="1"/>
</dbReference>
<sequence>MKIHIDKMDEFDREHPLFDGKVQVLVQQADRDDKHAFLTIRLLSGQRTLNSNQKERVMRIEVTDDEELESFFLYVFSVSEGEFHDLKQQQRLLVDFPKFASNFMELLTCCLDNEKAKKATIDARPEGQTPLSYLAVLSTAGGGGKGVFSIVETNPFKHLTHLSLDFVPGDDAAIKLYLAARLRQTTNEKLALERELNDTSLQLQLTSASELELQKQVDRITQIHSEQVGLLKIKHAEEMTAQSEAAMKNLQETERSYSAKIEALQSSTKDQIEKFQTKIAEQEQTIQDLSKLKYQNELKVEQLQTQVAELEKLNKLSHTDVSGLQAQNKQLDQDVFKKDKLIAQYELQIAAFRQQLTDKEQVLSKTTDLLQAANTHKQEVEETLKMYKTNHATMQQKLELSISEINKGNQIIEQIQSENRAYRTKLRMKSKILKQQETIVEEKQLQRDEQQHQLKALQKDLQLKDEEFSLMQQKNNELARKLEESHQLLASNQQVITWLNKEINEAQVSQHKRTAYSSAYTFQPPSLPTKKPSEPLTESFLASFRMWITALDITYGQALGPPGFHRVTSPLGVAAEIAPQTYLWYKTYAVDGPSVSAIRQVQIAHQDAIVDGVFQRVPKALLRDDNVFLWYSTEELPVDAEEDVVYNEKTIEPLRPMMELKIVRALDDVPPSFESVQALECKELNILCFRRARVEEIESFEEEEREIRDLPANEALMRRNVLSVGVWVDVFDAIAGKWRLGQVRGNSSTMLPSSKSYPANSWLIHVPQYKLPFKEMIVPAAQIRSRTAPVGTHTDIYASPSYPLLKSHPRRQIYLSDIHTMRKSLDASFFDMQESYLAEELLPFLEAVLSAPCRDLDIANALQAFFQHTSKHWTAFVIGEAATKSFEPSSRLLSLFIAVAKLILNGFEGCNVYYLPDTHAFGWEKADGLEHVQYVDFAASGAYRNSPSRSMYFVENIEYFFQTGGYRAIIERIKDPSISWSELDIYLSFFQNAKPILAPSTSDTEELTTLLHGVFSRLAAIDMETLKDDNGILDALLEKLENIFGDGFLVSDQTLTFFEHWELSHLNLCKAYMCCPYLSQQLLGLNRLLEWMEKAQRFDAFLAQHAAKTANDNSLAAQAKKRIGSFSAMLRNSSSSITNLTPVVTQMPSPSVCSRWLRPEAFVDWIIKNQVLELVLGDSTALAAVGLRDAHIEVWKKTSPLLLLVAQYNLLQTSHLKLLWSQAIKPNQTVRRRTVYDMLLQLASSMAVPLVQAVANLLSEVSSCDSLTVYFITRITRLANGKAHQPQIAPGDMAILDDISKNGVDLLWKAMLDQPNEVLPALAQLIHDMDAIESSSRRRSTLDEYIQKSLTALRAHLHVPIMFEFLESIVRGAAPDESALKNITSAVTLSSHKNAMKIHPLDACLQRLNTSYGLIALSIELLPSHPKESLNFLIFSLTNSGMTLTLDQLNQVWANVEDKQVLFKWLLDVLPQCLDALTMKARSVLPTGFISNGAFTIDTLVHIFSSKLCTDFATVSVIEFQCFERLFRYLNYHEQRLLEAHSATGFSVDAPLDRLSGFSTLWALCINGTSAVHGLARDYIVYLLMHLSVKRLSRLDVWLFFVKHAMAYLDPSLNTLHETKMALDVLGTFLHHSRPLEVTSTKQNALEALVVYIKAQDGRALPPLYYNVPKTCLVGELRDRIAADAGHSAEAIRMLTDTKTKLTARGHNQMTLSGARIFNSMTQRSYIEVILLKKPEGDTIGHIKSNPLKWTTQDASSDWLAIKNYLGTNAKARLLKFLTHASLAEVTWRLIKLLPVEASIQEKIQRLEVDEWEEIISTQKSLPLLLYHLQQLQPYQNQLEWMVRFVNLRGAHYLRDIVISANTATVTGLDGQCWRTLIKWLAICLHEKLPWIDEAGDEELWSKVVVNIFEVIKNSFLISKPQVAEDENLLYKTPPLFDDEADMTERLVTNGLGLLQRITVKAPGIAHVVLESLNTNDVFLKALESPSISIRTEASKCLRGLCEFSPEILASLLNLLSSFGGPFSFPDILYLYGDTIQKATTTLPKEFNLLDAALSLCSRLKSITSESDSSNDQLIIEGLLHTLLCLLKPSKESQEALLSKVDLITELYENCLFPPFASASNIDNHGEVHAMQPKCKSNGARAIAFQLLEVLCDNNGPGLPVLLRLMLAQHTFDVAKSKLPKKSNKNKSTAIAPAKKPTIRSRFVGLKNLGCTCYLNSVVQACFFVDAFRHLIFTTPANGDENSLLFQLQSLFAHLVGSSRPYVNPYPLLQVLHTNEGAPINVMLQQDASEFLTSFLQQLEFEINGHTHAEHKLQKSLGGLFSNELVADGDRYSERCEPFYFISLQVRDRSNLNESLDTWVDGDMVSYTWDSPEGQSQTLETHKRISIHTLPNCLIFHLKRFEFDFETMQQIKIHDRFEFPMKLDMRRYTKEGQAHQRNDKDKITWRAPEYYEYELSGTIVHMGSAHSGHYYSYLESKGKWYEFNDTIVEPFDVNSLESECFGGSDNQEESSKKNLKNRSAFMLIYTRVQPQLATANSIAPVKSFATLGIISWFIARLQRRRRSKVIVPMALPESIWTSIEAENQAFWRKQYILDSTCSSFTHDVLSSCWDSEMKFIPTAVRFEALQFVTKFIFGTLWQCRDIDRIATWVPMLVALYEQEPEGCPWFTKVAIDHPLLLQDVFVVHKCEIVQDAFCKVAKLCVPTAGLTGSLAELFDHVKYLPDCFFQLLTAFITRDVAISQSLINEHNFINVLVEILIEDDGHLDKNGSVLELICTLLESAVSSKPELTELVYSKAFMQWLLKRRGGCMSFNSETLVWRRVIYQLCKNSATQTSQWIEAIMAAVQMEDHHDLKPYFRALCILLSIDDNLASERLVDGMTKLIAVLASQQKYFKATETSLDMLFRIAKRNTMVCTWLYENQRSWAWTEKWLLAHQGQQGWLQQGKTVLVKPNSTSSWRDVPLTHPALVKTVERSIVKLVPRVRTLLAGQAFGEDLYDSDEDPEALVGRRVKVKWAKEKWYCGRVERYNPEKQEHFVIYDDGDKKCYKMADKIFLRLD</sequence>
<dbReference type="SUPFAM" id="SSF48371">
    <property type="entry name" value="ARM repeat"/>
    <property type="match status" value="2"/>
</dbReference>
<protein>
    <submittedName>
        <fullName evidence="8">Ubiquitin-specific protease</fullName>
    </submittedName>
</protein>
<dbReference type="GO" id="GO:0004843">
    <property type="term" value="F:cysteine-type deubiquitinase activity"/>
    <property type="evidence" value="ECO:0007669"/>
    <property type="project" value="InterPro"/>
</dbReference>
<evidence type="ECO:0000256" key="3">
    <source>
        <dbReference type="ARBA" id="ARBA00023054"/>
    </source>
</evidence>
<dbReference type="InterPro" id="IPR018200">
    <property type="entry name" value="USP_CS"/>
</dbReference>
<dbReference type="CDD" id="cd20404">
    <property type="entry name" value="Tudor_Agenet_AtEML-like"/>
    <property type="match status" value="1"/>
</dbReference>
<dbReference type="Pfam" id="PF16531">
    <property type="entry name" value="SAS-6_N"/>
    <property type="match status" value="1"/>
</dbReference>
<dbReference type="InterPro" id="IPR016024">
    <property type="entry name" value="ARM-type_fold"/>
</dbReference>
<dbReference type="PROSITE" id="PS00973">
    <property type="entry name" value="USP_2"/>
    <property type="match status" value="1"/>
</dbReference>
<dbReference type="InterPro" id="IPR032396">
    <property type="entry name" value="SAS-6_N"/>
</dbReference>
<dbReference type="PROSITE" id="PS50235">
    <property type="entry name" value="USP_3"/>
    <property type="match status" value="1"/>
</dbReference>
<keyword evidence="8" id="KW-0378">Hydrolase</keyword>
<dbReference type="GO" id="GO:0016579">
    <property type="term" value="P:protein deubiquitination"/>
    <property type="evidence" value="ECO:0007669"/>
    <property type="project" value="InterPro"/>
</dbReference>
<comment type="caution">
    <text evidence="8">The sequence shown here is derived from an EMBL/GenBank/DDBJ whole genome shotgun (WGS) entry which is preliminary data.</text>
</comment>
<dbReference type="Pfam" id="PF00443">
    <property type="entry name" value="UCH"/>
    <property type="match status" value="1"/>
</dbReference>
<dbReference type="InterPro" id="IPR038765">
    <property type="entry name" value="Papain-like_cys_pep_sf"/>
</dbReference>
<dbReference type="Gene3D" id="3.90.70.10">
    <property type="entry name" value="Cysteine proteinases"/>
    <property type="match status" value="1"/>
</dbReference>
<keyword evidence="3 6" id="KW-0175">Coiled coil</keyword>